<evidence type="ECO:0000313" key="2">
    <source>
        <dbReference type="Proteomes" id="UP000663852"/>
    </source>
</evidence>
<organism evidence="1 2">
    <name type="scientific">Adineta ricciae</name>
    <name type="common">Rotifer</name>
    <dbReference type="NCBI Taxonomy" id="249248"/>
    <lineage>
        <taxon>Eukaryota</taxon>
        <taxon>Metazoa</taxon>
        <taxon>Spiralia</taxon>
        <taxon>Gnathifera</taxon>
        <taxon>Rotifera</taxon>
        <taxon>Eurotatoria</taxon>
        <taxon>Bdelloidea</taxon>
        <taxon>Adinetida</taxon>
        <taxon>Adinetidae</taxon>
        <taxon>Adineta</taxon>
    </lineage>
</organism>
<sequence>MFRGCSSRQRDSMLAQGTTQVLSTNMKDNEFDTVNKKVKATTGTHEAMESAQELLKTIEVLKLIVSI</sequence>
<dbReference type="EMBL" id="CAJNOJ010000166">
    <property type="protein sequence ID" value="CAF1230370.1"/>
    <property type="molecule type" value="Genomic_DNA"/>
</dbReference>
<protein>
    <submittedName>
        <fullName evidence="1">Uncharacterized protein</fullName>
    </submittedName>
</protein>
<gene>
    <name evidence="1" type="ORF">EDS130_LOCUS26898</name>
</gene>
<dbReference type="AlphaFoldDB" id="A0A814YKQ5"/>
<proteinExistence type="predicted"/>
<name>A0A814YKQ5_ADIRI</name>
<accession>A0A814YKQ5</accession>
<dbReference type="Proteomes" id="UP000663852">
    <property type="component" value="Unassembled WGS sequence"/>
</dbReference>
<comment type="caution">
    <text evidence="1">The sequence shown here is derived from an EMBL/GenBank/DDBJ whole genome shotgun (WGS) entry which is preliminary data.</text>
</comment>
<reference evidence="1" key="1">
    <citation type="submission" date="2021-02" db="EMBL/GenBank/DDBJ databases">
        <authorList>
            <person name="Nowell W R."/>
        </authorList>
    </citation>
    <scope>NUCLEOTIDE SEQUENCE</scope>
</reference>
<evidence type="ECO:0000313" key="1">
    <source>
        <dbReference type="EMBL" id="CAF1230370.1"/>
    </source>
</evidence>